<dbReference type="RefSeq" id="WP_204939591.1">
    <property type="nucleotide sequence ID" value="NZ_BAAAUM010000001.1"/>
</dbReference>
<evidence type="ECO:0000313" key="3">
    <source>
        <dbReference type="Proteomes" id="UP001142325"/>
    </source>
</evidence>
<evidence type="ECO:0000313" key="2">
    <source>
        <dbReference type="EMBL" id="GLK02000.1"/>
    </source>
</evidence>
<sequence>MFILLAVIAACALAIAVHFLLPDRALRGVAVVPAIATVVAALVYTGLQWAGVAENNFWLWLASIGGGLALSAIAGALLTAQRRRTDTTERSALGI</sequence>
<keyword evidence="1" id="KW-0812">Transmembrane</keyword>
<dbReference type="AlphaFoldDB" id="A0A9W6M8M4"/>
<proteinExistence type="predicted"/>
<feature type="transmembrane region" description="Helical" evidence="1">
    <location>
        <begin position="57"/>
        <end position="78"/>
    </location>
</feature>
<keyword evidence="3" id="KW-1185">Reference proteome</keyword>
<name>A0A9W6M8M4_9MICO</name>
<organism evidence="2 3">
    <name type="scientific">Microbacterium keratanolyticum</name>
    <dbReference type="NCBI Taxonomy" id="67574"/>
    <lineage>
        <taxon>Bacteria</taxon>
        <taxon>Bacillati</taxon>
        <taxon>Actinomycetota</taxon>
        <taxon>Actinomycetes</taxon>
        <taxon>Micrococcales</taxon>
        <taxon>Microbacteriaceae</taxon>
        <taxon>Microbacterium</taxon>
    </lineage>
</organism>
<accession>A0A9W6M8M4</accession>
<reference evidence="2" key="2">
    <citation type="submission" date="2023-01" db="EMBL/GenBank/DDBJ databases">
        <authorList>
            <person name="Sun Q."/>
            <person name="Evtushenko L."/>
        </authorList>
    </citation>
    <scope>NUCLEOTIDE SEQUENCE</scope>
    <source>
        <strain evidence="2">VKM Ac-1958</strain>
    </source>
</reference>
<comment type="caution">
    <text evidence="2">The sequence shown here is derived from an EMBL/GenBank/DDBJ whole genome shotgun (WGS) entry which is preliminary data.</text>
</comment>
<gene>
    <name evidence="2" type="ORF">GCM10017596_17150</name>
</gene>
<keyword evidence="1" id="KW-0472">Membrane</keyword>
<evidence type="ECO:0000256" key="1">
    <source>
        <dbReference type="SAM" id="Phobius"/>
    </source>
</evidence>
<reference evidence="2" key="1">
    <citation type="journal article" date="2014" name="Int. J. Syst. Evol. Microbiol.">
        <title>Complete genome sequence of Corynebacterium casei LMG S-19264T (=DSM 44701T), isolated from a smear-ripened cheese.</title>
        <authorList>
            <consortium name="US DOE Joint Genome Institute (JGI-PGF)"/>
            <person name="Walter F."/>
            <person name="Albersmeier A."/>
            <person name="Kalinowski J."/>
            <person name="Ruckert C."/>
        </authorList>
    </citation>
    <scope>NUCLEOTIDE SEQUENCE</scope>
    <source>
        <strain evidence="2">VKM Ac-1958</strain>
    </source>
</reference>
<dbReference type="EMBL" id="BSET01000001">
    <property type="protein sequence ID" value="GLK02000.1"/>
    <property type="molecule type" value="Genomic_DNA"/>
</dbReference>
<protein>
    <submittedName>
        <fullName evidence="2">Uncharacterized protein</fullName>
    </submittedName>
</protein>
<feature type="transmembrane region" description="Helical" evidence="1">
    <location>
        <begin position="26"/>
        <end position="45"/>
    </location>
</feature>
<keyword evidence="1" id="KW-1133">Transmembrane helix</keyword>
<dbReference type="Proteomes" id="UP001142325">
    <property type="component" value="Unassembled WGS sequence"/>
</dbReference>